<comment type="caution">
    <text evidence="1">The sequence shown here is derived from an EMBL/GenBank/DDBJ whole genome shotgun (WGS) entry which is preliminary data.</text>
</comment>
<organism evidence="1 2">
    <name type="scientific">Lichtheimia corymbifera JMRC:FSU:9682</name>
    <dbReference type="NCBI Taxonomy" id="1263082"/>
    <lineage>
        <taxon>Eukaryota</taxon>
        <taxon>Fungi</taxon>
        <taxon>Fungi incertae sedis</taxon>
        <taxon>Mucoromycota</taxon>
        <taxon>Mucoromycotina</taxon>
        <taxon>Mucoromycetes</taxon>
        <taxon>Mucorales</taxon>
        <taxon>Lichtheimiaceae</taxon>
        <taxon>Lichtheimia</taxon>
    </lineage>
</organism>
<sequence length="71" mass="8165">MVLPNHVIAPAEPPSFGTYDAYMYNSQHSHPISIIEAHRSKATQEAYQQYLKEAIVNYKKQLAEARERYGI</sequence>
<gene>
    <name evidence="1" type="ORF">LCOR_11273.1</name>
</gene>
<keyword evidence="2" id="KW-1185">Reference proteome</keyword>
<proteinExistence type="predicted"/>
<accession>A0A068SDQ1</accession>
<evidence type="ECO:0000313" key="2">
    <source>
        <dbReference type="Proteomes" id="UP000027586"/>
    </source>
</evidence>
<protein>
    <submittedName>
        <fullName evidence="1">Uncharacterized protein</fullName>
    </submittedName>
</protein>
<name>A0A068SDQ1_9FUNG</name>
<dbReference type="VEuPathDB" id="FungiDB:LCOR_11273.1"/>
<reference evidence="1" key="1">
    <citation type="submission" date="2013-08" db="EMBL/GenBank/DDBJ databases">
        <title>Gene expansion shapes genome architecture in the human pathogen Lichtheimia corymbifera: an evolutionary genomics analysis in the ancient terrestrial Mucorales (Mucoromycotina).</title>
        <authorList>
            <person name="Schwartze V.U."/>
            <person name="Winter S."/>
            <person name="Shelest E."/>
            <person name="Marcet-Houben M."/>
            <person name="Horn F."/>
            <person name="Wehner S."/>
            <person name="Hoffmann K."/>
            <person name="Riege K."/>
            <person name="Sammeth M."/>
            <person name="Nowrousian M."/>
            <person name="Valiante V."/>
            <person name="Linde J."/>
            <person name="Jacobsen I.D."/>
            <person name="Marz M."/>
            <person name="Brakhage A.A."/>
            <person name="Gabaldon T."/>
            <person name="Bocker S."/>
            <person name="Voigt K."/>
        </authorList>
    </citation>
    <scope>NUCLEOTIDE SEQUENCE [LARGE SCALE GENOMIC DNA]</scope>
    <source>
        <strain evidence="1">FSU 9682</strain>
    </source>
</reference>
<dbReference type="AlphaFoldDB" id="A0A068SDQ1"/>
<dbReference type="Proteomes" id="UP000027586">
    <property type="component" value="Unassembled WGS sequence"/>
</dbReference>
<dbReference type="EMBL" id="CBTN010000094">
    <property type="protein sequence ID" value="CDH60488.1"/>
    <property type="molecule type" value="Genomic_DNA"/>
</dbReference>
<evidence type="ECO:0000313" key="1">
    <source>
        <dbReference type="EMBL" id="CDH60488.1"/>
    </source>
</evidence>